<dbReference type="EMBL" id="JBHTIH010000004">
    <property type="protein sequence ID" value="MFD0739718.1"/>
    <property type="molecule type" value="Genomic_DNA"/>
</dbReference>
<evidence type="ECO:0000256" key="1">
    <source>
        <dbReference type="SAM" id="MobiDB-lite"/>
    </source>
</evidence>
<evidence type="ECO:0000313" key="2">
    <source>
        <dbReference type="EMBL" id="MFD0739718.1"/>
    </source>
</evidence>
<organism evidence="2 3">
    <name type="scientific">Lysobacter koreensis</name>
    <dbReference type="NCBI Taxonomy" id="266122"/>
    <lineage>
        <taxon>Bacteria</taxon>
        <taxon>Pseudomonadati</taxon>
        <taxon>Pseudomonadota</taxon>
        <taxon>Gammaproteobacteria</taxon>
        <taxon>Lysobacterales</taxon>
        <taxon>Lysobacteraceae</taxon>
        <taxon>Lysobacter</taxon>
    </lineage>
</organism>
<sequence length="106" mass="11219">MSDLILRDIEPGLLACVQRIADARGWSVQQVLVYLLERGLASSNAIDEALEGHEVRLLEDALAALEDVPSDPGFALIGRAPAVPAVPDAPDQSIAPSWASPGPREP</sequence>
<keyword evidence="3" id="KW-1185">Reference proteome</keyword>
<gene>
    <name evidence="2" type="ORF">ACFQZQ_10545</name>
</gene>
<dbReference type="Proteomes" id="UP001597090">
    <property type="component" value="Unassembled WGS sequence"/>
</dbReference>
<dbReference type="SUPFAM" id="SSF47598">
    <property type="entry name" value="Ribbon-helix-helix"/>
    <property type="match status" value="1"/>
</dbReference>
<comment type="caution">
    <text evidence="2">The sequence shown here is derived from an EMBL/GenBank/DDBJ whole genome shotgun (WGS) entry which is preliminary data.</text>
</comment>
<reference evidence="3" key="1">
    <citation type="journal article" date="2019" name="Int. J. Syst. Evol. Microbiol.">
        <title>The Global Catalogue of Microorganisms (GCM) 10K type strain sequencing project: providing services to taxonomists for standard genome sequencing and annotation.</title>
        <authorList>
            <consortium name="The Broad Institute Genomics Platform"/>
            <consortium name="The Broad Institute Genome Sequencing Center for Infectious Disease"/>
            <person name="Wu L."/>
            <person name="Ma J."/>
        </authorList>
    </citation>
    <scope>NUCLEOTIDE SEQUENCE [LARGE SCALE GENOMIC DNA]</scope>
    <source>
        <strain evidence="3">CCUG 55491</strain>
    </source>
</reference>
<accession>A0ABW2YMX0</accession>
<feature type="region of interest" description="Disordered" evidence="1">
    <location>
        <begin position="86"/>
        <end position="106"/>
    </location>
</feature>
<dbReference type="RefSeq" id="WP_386812748.1">
    <property type="nucleotide sequence ID" value="NZ_JBHTIH010000004.1"/>
</dbReference>
<dbReference type="InterPro" id="IPR010985">
    <property type="entry name" value="Ribbon_hlx_hlx"/>
</dbReference>
<protein>
    <submittedName>
        <fullName evidence="2">Uncharacterized protein</fullName>
    </submittedName>
</protein>
<name>A0ABW2YMX0_9GAMM</name>
<evidence type="ECO:0000313" key="3">
    <source>
        <dbReference type="Proteomes" id="UP001597090"/>
    </source>
</evidence>
<proteinExistence type="predicted"/>